<evidence type="ECO:0000313" key="14">
    <source>
        <dbReference type="Proteomes" id="UP000010367"/>
    </source>
</evidence>
<dbReference type="RefSeq" id="WP_015151126.1">
    <property type="nucleotide sequence ID" value="NC_019693.1"/>
</dbReference>
<dbReference type="Pfam" id="PF13188">
    <property type="entry name" value="PAS_8"/>
    <property type="match status" value="1"/>
</dbReference>
<evidence type="ECO:0000256" key="4">
    <source>
        <dbReference type="ARBA" id="ARBA00022679"/>
    </source>
</evidence>
<dbReference type="FunFam" id="3.30.565.10:FF:000006">
    <property type="entry name" value="Sensor histidine kinase WalK"/>
    <property type="match status" value="1"/>
</dbReference>
<feature type="domain" description="PAC" evidence="12">
    <location>
        <begin position="1113"/>
        <end position="1166"/>
    </location>
</feature>
<evidence type="ECO:0000256" key="1">
    <source>
        <dbReference type="ARBA" id="ARBA00000085"/>
    </source>
</evidence>
<dbReference type="PROSITE" id="PS50113">
    <property type="entry name" value="PAC"/>
    <property type="match status" value="8"/>
</dbReference>
<dbReference type="PROSITE" id="PS50109">
    <property type="entry name" value="HIS_KIN"/>
    <property type="match status" value="1"/>
</dbReference>
<dbReference type="SUPFAM" id="SSF55781">
    <property type="entry name" value="GAF domain-like"/>
    <property type="match status" value="1"/>
</dbReference>
<dbReference type="GO" id="GO:0000155">
    <property type="term" value="F:phosphorelay sensor kinase activity"/>
    <property type="evidence" value="ECO:0007669"/>
    <property type="project" value="InterPro"/>
</dbReference>
<feature type="domain" description="PAS" evidence="11">
    <location>
        <begin position="617"/>
        <end position="658"/>
    </location>
</feature>
<dbReference type="CDD" id="cd00082">
    <property type="entry name" value="HisKA"/>
    <property type="match status" value="1"/>
</dbReference>
<dbReference type="Proteomes" id="UP000010367">
    <property type="component" value="Chromosome"/>
</dbReference>
<dbReference type="SUPFAM" id="SSF55785">
    <property type="entry name" value="PYP-like sensor domain (PAS domain)"/>
    <property type="match status" value="8"/>
</dbReference>
<feature type="domain" description="PAS" evidence="11">
    <location>
        <begin position="1296"/>
        <end position="1333"/>
    </location>
</feature>
<feature type="domain" description="PAC" evidence="12">
    <location>
        <begin position="810"/>
        <end position="862"/>
    </location>
</feature>
<dbReference type="SMART" id="SM00388">
    <property type="entry name" value="HisKA"/>
    <property type="match status" value="1"/>
</dbReference>
<dbReference type="HOGENOM" id="CLU_000445_114_57_3"/>
<dbReference type="STRING" id="56110.Oscil6304_5007"/>
<dbReference type="InterPro" id="IPR036890">
    <property type="entry name" value="HATPase_C_sf"/>
</dbReference>
<dbReference type="Pfam" id="PF02518">
    <property type="entry name" value="HATPase_c"/>
    <property type="match status" value="1"/>
</dbReference>
<gene>
    <name evidence="13" type="ORF">Oscil6304_5007</name>
</gene>
<evidence type="ECO:0000313" key="13">
    <source>
        <dbReference type="EMBL" id="AFY84511.1"/>
    </source>
</evidence>
<dbReference type="InterPro" id="IPR001610">
    <property type="entry name" value="PAC"/>
</dbReference>
<feature type="domain" description="PAC" evidence="12">
    <location>
        <begin position="686"/>
        <end position="735"/>
    </location>
</feature>
<dbReference type="FunFam" id="1.10.287.130:FF:000001">
    <property type="entry name" value="Two-component sensor histidine kinase"/>
    <property type="match status" value="1"/>
</dbReference>
<dbReference type="InParanoid" id="K9TQR8"/>
<evidence type="ECO:0000259" key="12">
    <source>
        <dbReference type="PROSITE" id="PS50113"/>
    </source>
</evidence>
<proteinExistence type="predicted"/>
<reference evidence="13 14" key="1">
    <citation type="submission" date="2012-06" db="EMBL/GenBank/DDBJ databases">
        <title>Finished chromosome of genome of Oscillatoria acuminata PCC 6304.</title>
        <authorList>
            <consortium name="US DOE Joint Genome Institute"/>
            <person name="Gugger M."/>
            <person name="Coursin T."/>
            <person name="Rippka R."/>
            <person name="Tandeau De Marsac N."/>
            <person name="Huntemann M."/>
            <person name="Wei C.-L."/>
            <person name="Han J."/>
            <person name="Detter J.C."/>
            <person name="Han C."/>
            <person name="Tapia R."/>
            <person name="Davenport K."/>
            <person name="Daligault H."/>
            <person name="Erkkila T."/>
            <person name="Gu W."/>
            <person name="Munk A.C.C."/>
            <person name="Teshima H."/>
            <person name="Xu Y."/>
            <person name="Chain P."/>
            <person name="Chen A."/>
            <person name="Krypides N."/>
            <person name="Mavromatis K."/>
            <person name="Markowitz V."/>
            <person name="Szeto E."/>
            <person name="Ivanova N."/>
            <person name="Mikhailova N."/>
            <person name="Ovchinnikova G."/>
            <person name="Pagani I."/>
            <person name="Pati A."/>
            <person name="Goodwin L."/>
            <person name="Peters L."/>
            <person name="Pitluck S."/>
            <person name="Woyke T."/>
            <person name="Kerfeld C."/>
        </authorList>
    </citation>
    <scope>NUCLEOTIDE SEQUENCE [LARGE SCALE GENOMIC DNA]</scope>
    <source>
        <strain evidence="13 14">PCC 6304</strain>
    </source>
</reference>
<keyword evidence="6" id="KW-0902">Two-component regulatory system</keyword>
<keyword evidence="3" id="KW-0597">Phosphoprotein</keyword>
<evidence type="ECO:0000256" key="9">
    <source>
        <dbReference type="SAM" id="MobiDB-lite"/>
    </source>
</evidence>
<dbReference type="CDD" id="cd16922">
    <property type="entry name" value="HATPase_EvgS-ArcB-TorS-like"/>
    <property type="match status" value="1"/>
</dbReference>
<evidence type="ECO:0000256" key="5">
    <source>
        <dbReference type="ARBA" id="ARBA00022777"/>
    </source>
</evidence>
<dbReference type="InterPro" id="IPR013767">
    <property type="entry name" value="PAS_fold"/>
</dbReference>
<dbReference type="SUPFAM" id="SSF55874">
    <property type="entry name" value="ATPase domain of HSP90 chaperone/DNA topoisomerase II/histidine kinase"/>
    <property type="match status" value="1"/>
</dbReference>
<dbReference type="Pfam" id="PF13185">
    <property type="entry name" value="GAF_2"/>
    <property type="match status" value="1"/>
</dbReference>
<evidence type="ECO:0000256" key="3">
    <source>
        <dbReference type="ARBA" id="ARBA00022553"/>
    </source>
</evidence>
<dbReference type="eggNOG" id="COG5002">
    <property type="taxonomic scope" value="Bacteria"/>
</dbReference>
<dbReference type="InterPro" id="IPR013656">
    <property type="entry name" value="PAS_4"/>
</dbReference>
<dbReference type="InterPro" id="IPR013655">
    <property type="entry name" value="PAS_fold_3"/>
</dbReference>
<dbReference type="SMART" id="SM00387">
    <property type="entry name" value="HATPase_c"/>
    <property type="match status" value="1"/>
</dbReference>
<keyword evidence="4" id="KW-0808">Transferase</keyword>
<name>K9TQR8_9CYAN</name>
<feature type="domain" description="PAS" evidence="11">
    <location>
        <begin position="491"/>
        <end position="561"/>
    </location>
</feature>
<feature type="region of interest" description="Disordered" evidence="9">
    <location>
        <begin position="1661"/>
        <end position="1712"/>
    </location>
</feature>
<keyword evidence="8" id="KW-0175">Coiled coil</keyword>
<feature type="domain" description="PAS" evidence="11">
    <location>
        <begin position="175"/>
        <end position="230"/>
    </location>
</feature>
<dbReference type="Pfam" id="PF00989">
    <property type="entry name" value="PAS"/>
    <property type="match status" value="1"/>
</dbReference>
<keyword evidence="5" id="KW-0418">Kinase</keyword>
<evidence type="ECO:0000259" key="10">
    <source>
        <dbReference type="PROSITE" id="PS50109"/>
    </source>
</evidence>
<feature type="region of interest" description="Disordered" evidence="9">
    <location>
        <begin position="143"/>
        <end position="166"/>
    </location>
</feature>
<dbReference type="InterPro" id="IPR003018">
    <property type="entry name" value="GAF"/>
</dbReference>
<dbReference type="EC" id="2.7.13.3" evidence="2"/>
<dbReference type="PROSITE" id="PS50112">
    <property type="entry name" value="PAS"/>
    <property type="match status" value="7"/>
</dbReference>
<dbReference type="KEGG" id="oac:Oscil6304_5007"/>
<dbReference type="Pfam" id="PF13426">
    <property type="entry name" value="PAS_9"/>
    <property type="match status" value="4"/>
</dbReference>
<dbReference type="GO" id="GO:0006355">
    <property type="term" value="P:regulation of DNA-templated transcription"/>
    <property type="evidence" value="ECO:0007669"/>
    <property type="project" value="InterPro"/>
</dbReference>
<feature type="domain" description="PAC" evidence="12">
    <location>
        <begin position="981"/>
        <end position="1035"/>
    </location>
</feature>
<dbReference type="Pfam" id="PF08448">
    <property type="entry name" value="PAS_4"/>
    <property type="match status" value="1"/>
</dbReference>
<dbReference type="PRINTS" id="PR00344">
    <property type="entry name" value="BCTRLSENSOR"/>
</dbReference>
<dbReference type="NCBIfam" id="TIGR00229">
    <property type="entry name" value="sensory_box"/>
    <property type="match status" value="8"/>
</dbReference>
<dbReference type="InterPro" id="IPR005467">
    <property type="entry name" value="His_kinase_dom"/>
</dbReference>
<dbReference type="Gene3D" id="3.30.450.40">
    <property type="match status" value="1"/>
</dbReference>
<dbReference type="InterPro" id="IPR004358">
    <property type="entry name" value="Sig_transdc_His_kin-like_C"/>
</dbReference>
<keyword evidence="14" id="KW-1185">Reference proteome</keyword>
<dbReference type="SUPFAM" id="SSF47384">
    <property type="entry name" value="Homodimeric domain of signal transducing histidine kinase"/>
    <property type="match status" value="1"/>
</dbReference>
<dbReference type="CDD" id="cd00130">
    <property type="entry name" value="PAS"/>
    <property type="match status" value="8"/>
</dbReference>
<dbReference type="InterPro" id="IPR052162">
    <property type="entry name" value="Sensor_kinase/Photoreceptor"/>
</dbReference>
<dbReference type="InterPro" id="IPR003661">
    <property type="entry name" value="HisK_dim/P_dom"/>
</dbReference>
<organism evidence="13 14">
    <name type="scientific">Oscillatoria acuminata PCC 6304</name>
    <dbReference type="NCBI Taxonomy" id="56110"/>
    <lineage>
        <taxon>Bacteria</taxon>
        <taxon>Bacillati</taxon>
        <taxon>Cyanobacteriota</taxon>
        <taxon>Cyanophyceae</taxon>
        <taxon>Oscillatoriophycideae</taxon>
        <taxon>Oscillatoriales</taxon>
        <taxon>Oscillatoriaceae</taxon>
        <taxon>Oscillatoria</taxon>
    </lineage>
</organism>
<evidence type="ECO:0000256" key="7">
    <source>
        <dbReference type="ARBA" id="ARBA00023136"/>
    </source>
</evidence>
<dbReference type="InterPro" id="IPR035965">
    <property type="entry name" value="PAS-like_dom_sf"/>
</dbReference>
<feature type="domain" description="PAS" evidence="11">
    <location>
        <begin position="1163"/>
        <end position="1233"/>
    </location>
</feature>
<comment type="catalytic activity">
    <reaction evidence="1">
        <text>ATP + protein L-histidine = ADP + protein N-phospho-L-histidine.</text>
        <dbReference type="EC" id="2.7.13.3"/>
    </reaction>
</comment>
<dbReference type="Pfam" id="PF08447">
    <property type="entry name" value="PAS_3"/>
    <property type="match status" value="1"/>
</dbReference>
<feature type="domain" description="PAC" evidence="12">
    <location>
        <begin position="1374"/>
        <end position="1425"/>
    </location>
</feature>
<dbReference type="Gene3D" id="3.30.450.20">
    <property type="entry name" value="PAS domain"/>
    <property type="match status" value="8"/>
</dbReference>
<dbReference type="InterPro" id="IPR036097">
    <property type="entry name" value="HisK_dim/P_sf"/>
</dbReference>
<feature type="compositionally biased region" description="Basic and acidic residues" evidence="9">
    <location>
        <begin position="1683"/>
        <end position="1703"/>
    </location>
</feature>
<evidence type="ECO:0000256" key="2">
    <source>
        <dbReference type="ARBA" id="ARBA00012438"/>
    </source>
</evidence>
<protein>
    <recommendedName>
        <fullName evidence="2">histidine kinase</fullName>
        <ecNumber evidence="2">2.7.13.3</ecNumber>
    </recommendedName>
</protein>
<dbReference type="InterPro" id="IPR029016">
    <property type="entry name" value="GAF-like_dom_sf"/>
</dbReference>
<feature type="domain" description="Histidine kinase" evidence="10">
    <location>
        <begin position="1429"/>
        <end position="1657"/>
    </location>
</feature>
<evidence type="ECO:0000256" key="6">
    <source>
        <dbReference type="ARBA" id="ARBA00023012"/>
    </source>
</evidence>
<dbReference type="OrthoDB" id="518094at2"/>
<dbReference type="SMART" id="SM00091">
    <property type="entry name" value="PAS"/>
    <property type="match status" value="8"/>
</dbReference>
<evidence type="ECO:0000256" key="8">
    <source>
        <dbReference type="SAM" id="Coils"/>
    </source>
</evidence>
<feature type="domain" description="PAC" evidence="12">
    <location>
        <begin position="565"/>
        <end position="616"/>
    </location>
</feature>
<sequence>MNRILLLIEEQQTRHLLIEQLGQHYQVITGESNPVESVAGEVHPGWNRLDLCISDRLGLEAFQGSWESVNPCQPRDFPLLLVIHPGEWSILQSPWEAEAGASRGETLGVRRYDDAIAAPIQPEELFWRVEKLLSTRVRVRDQESPSILDASPPEQSESLTAHSPHLQRQRHLQQNDQLFRAFVEEIRDYAIFLLDSTGRIASWNRGAQRLLGYSSAEIIGNHFSCFYPEEDIATGKPQQELQLVATAGQCEDEGWRRGRNGRRFWANITLSALQDAQGQLVGFSVIAHDLSDRKAVEMELCSLNRALTTIWECNQVMVRAQEESELLHEICRIIVETGGYRLAWVALSEAEEPAQSEQQRPLQPAAFAGDAQEYLQQIQASWKPNQQFAGMTRTCIQTGKCCLVQNIQTEPNFAPWRELALNQGLHSTIALPLIGKNKTFGSLRIYSGTANAFDIAEVELLGELANDLAYGIVALRDRAERQRAESALAKSEERYRRLVELSPEAIIVHSSGKIEFINTAGAKLLGATTPEALVGLPVLDFVHPDKRAVVAERIDQILSEHQAVPFIEQQFLRVDGTIVPVELAATPIGEKNGILNLLTVARDLSDRKRMEAALRASEELHRITLSNISEAVFITDCNGALTYISPAVRFICDYSVEEAQQWKHISDLLGDHLFEGEELDLLGEIHNLERTILDKQGNPRTLLVSVKQVEIEGGTLLYTCRDITDRKQAEEALRESEHRFRTTFEGAAIGMKITDLEGRFLQSNPALQGMLGYSQAQLRDFCFESITYPEDLPISRQLFQELLAGERDRYQLEKRYIHAQGHCVWVRLSVSSIRDTQNSWQFAIGLVEDITERKQAEEELRLYRNHLEELVAERTAELQRINARLRTEISRREQAQQALIRVTQAVESTSDAVLMIDITGQAIYHNRAFLDLFEWTVEELNQAGGLPSLFADSTLGQEVFNLIHQGNSWSSEVLMRGQTHRSFVLPLAIDHSPISTISIWLRADAVTDENNQRVGSICVLTDITDRKQTEAALRESEDQLRTLINAMPDAICFKDGRGAWLEVNQAMLKIFDMGDLDYHGKTDAEIAELNLFYRDAFLECERSDEEAWKHGILSHQEEVIPLPDGSHVILDTLKVPLFHSDGSRKGLVVIGRDITERKQVEEERLRLASIVESSDDAIIGKTLDGMILSWNAGAQRIYGYTAEEVKGRSISILILPDRQESELRLLEGIRQGSSIDHYETVHLKKEGSPIYVSLTISPIKDAAGRITGVSTIARDVTDLKRVEDSLERLRHQNELILNSAGEGICGMDIRGNTTFINPAATKMLGYSMGELLGAPLTMILGSNFLPKEEGDPRDGGGDCLAPPLYGAISDGSVHHGTAVFWRKDGTSFPVEYITTPIQEQNQIKGAVLTFKDITERQGVERMKDEFISVVSHELRTPLTSIRGSLGLLANGLLESYPEKAGRMLEIAVSNTDRLVRLINDILDLERIQSGKVTMVEQLCNAADLTIAAADAMRTMADKAGVTICVNPIPVQLWADPDRIFQVLTNLLSNALKFSPEGGQVWLSASLTSAGEPDFLPSQTPEVLFLIKDQGRGIPRDKLETIFERFQQVDASDSRKKGGTGLGLAICRSIVEHHGGQIWVESVVGEGSSFYFTLPVERQNSDSDEECSDFTCSPTQDPGIAVESGDRREERLTQGHSGPPEKDPQVNSAPPSPILEAIARLKGRS</sequence>
<dbReference type="Gene3D" id="3.30.565.10">
    <property type="entry name" value="Histidine kinase-like ATPase, C-terminal domain"/>
    <property type="match status" value="1"/>
</dbReference>
<feature type="domain" description="PAC" evidence="12">
    <location>
        <begin position="1236"/>
        <end position="1288"/>
    </location>
</feature>
<dbReference type="Gene3D" id="1.10.287.130">
    <property type="match status" value="1"/>
</dbReference>
<dbReference type="eggNOG" id="COG2203">
    <property type="taxonomic scope" value="Bacteria"/>
</dbReference>
<feature type="domain" description="PAC" evidence="12">
    <location>
        <begin position="249"/>
        <end position="302"/>
    </location>
</feature>
<dbReference type="EMBL" id="CP003607">
    <property type="protein sequence ID" value="AFY84511.1"/>
    <property type="molecule type" value="Genomic_DNA"/>
</dbReference>
<dbReference type="Pfam" id="PF00512">
    <property type="entry name" value="HisKA"/>
    <property type="match status" value="1"/>
</dbReference>
<dbReference type="InterPro" id="IPR000014">
    <property type="entry name" value="PAS"/>
</dbReference>
<dbReference type="eggNOG" id="COG2202">
    <property type="taxonomic scope" value="Bacteria"/>
</dbReference>
<keyword evidence="7" id="KW-0472">Membrane</keyword>
<dbReference type="InterPro" id="IPR003594">
    <property type="entry name" value="HATPase_dom"/>
</dbReference>
<evidence type="ECO:0000259" key="11">
    <source>
        <dbReference type="PROSITE" id="PS50112"/>
    </source>
</evidence>
<feature type="domain" description="PAS" evidence="11">
    <location>
        <begin position="736"/>
        <end position="806"/>
    </location>
</feature>
<feature type="coiled-coil region" evidence="8">
    <location>
        <begin position="853"/>
        <end position="898"/>
    </location>
</feature>
<dbReference type="SMART" id="SM00086">
    <property type="entry name" value="PAC"/>
    <property type="match status" value="8"/>
</dbReference>
<accession>K9TQR8</accession>
<dbReference type="PATRIC" id="fig|56110.3.peg.6119"/>
<dbReference type="PANTHER" id="PTHR43304:SF1">
    <property type="entry name" value="PAC DOMAIN-CONTAINING PROTEIN"/>
    <property type="match status" value="1"/>
</dbReference>
<dbReference type="PANTHER" id="PTHR43304">
    <property type="entry name" value="PHYTOCHROME-LIKE PROTEIN CPH1"/>
    <property type="match status" value="1"/>
</dbReference>
<dbReference type="InterPro" id="IPR000700">
    <property type="entry name" value="PAS-assoc_C"/>
</dbReference>
<feature type="domain" description="PAS" evidence="11">
    <location>
        <begin position="898"/>
        <end position="940"/>
    </location>
</feature>